<feature type="transmembrane region" description="Helical" evidence="7">
    <location>
        <begin position="372"/>
        <end position="395"/>
    </location>
</feature>
<name>A0A1G9I3H2_9ACTN</name>
<evidence type="ECO:0000259" key="8">
    <source>
        <dbReference type="PROSITE" id="PS50850"/>
    </source>
</evidence>
<keyword evidence="6 7" id="KW-0472">Membrane</keyword>
<evidence type="ECO:0000256" key="5">
    <source>
        <dbReference type="ARBA" id="ARBA00022989"/>
    </source>
</evidence>
<feature type="transmembrane region" description="Helical" evidence="7">
    <location>
        <begin position="241"/>
        <end position="265"/>
    </location>
</feature>
<keyword evidence="10" id="KW-1185">Reference proteome</keyword>
<dbReference type="InterPro" id="IPR036259">
    <property type="entry name" value="MFS_trans_sf"/>
</dbReference>
<accession>A0A1G9I3H2</accession>
<keyword evidence="2" id="KW-0813">Transport</keyword>
<gene>
    <name evidence="9" type="ORF">SAMN05216298_2991</name>
</gene>
<proteinExistence type="predicted"/>
<protein>
    <submittedName>
        <fullName evidence="9">Predicted arabinose efflux permease, MFS family</fullName>
    </submittedName>
</protein>
<dbReference type="GO" id="GO:0022857">
    <property type="term" value="F:transmembrane transporter activity"/>
    <property type="evidence" value="ECO:0007669"/>
    <property type="project" value="InterPro"/>
</dbReference>
<feature type="transmembrane region" description="Helical" evidence="7">
    <location>
        <begin position="33"/>
        <end position="49"/>
    </location>
</feature>
<dbReference type="SUPFAM" id="SSF103473">
    <property type="entry name" value="MFS general substrate transporter"/>
    <property type="match status" value="1"/>
</dbReference>
<dbReference type="Pfam" id="PF07690">
    <property type="entry name" value="MFS_1"/>
    <property type="match status" value="1"/>
</dbReference>
<dbReference type="PANTHER" id="PTHR43045:SF1">
    <property type="entry name" value="SHIKIMATE TRANSPORTER"/>
    <property type="match status" value="1"/>
</dbReference>
<feature type="domain" description="Major facilitator superfamily (MFS) profile" evidence="8">
    <location>
        <begin position="18"/>
        <end position="425"/>
    </location>
</feature>
<sequence length="425" mass="44124">MMAVLTAKPGTARSPRAVIAACAVGTSLEWYDFFLYGTAAALVFGPLFFPSASPAAGTLLAFATYGIGFAARPIGGILFGHLGDRVGRRNVLAVSLLLMGMSTFLIGILPTYNSIGLAAPVILVLLRFLQGLSLGGEWGGAVLLSMEHDRRDRWGAAAAWVQLGVPAGNLLAAGVLAGSNLILSDAAFMTWGWRLAFLVSALLSLVGLWIRSNVAESPLFASIRAVPANPLGEVFRTHKRALLAAFCTRIGVDVAFYVFTLYLITYLTEVVGVGQDVGLGAVLAGSAVQLLLIPWFVRLSDRMGRKGIMAAGTVAAGVWAWLFFPLLDTGSTAFIAVAVIVALVAHAAMYGPQAAFIAERFATRVRYSGTSLGYQLAGVPGGALAPLIAIGLYGAFGTGAIALYTSAALGITLLGLAMSPAPAAD</sequence>
<evidence type="ECO:0000256" key="2">
    <source>
        <dbReference type="ARBA" id="ARBA00022448"/>
    </source>
</evidence>
<evidence type="ECO:0000256" key="4">
    <source>
        <dbReference type="ARBA" id="ARBA00022692"/>
    </source>
</evidence>
<dbReference type="AlphaFoldDB" id="A0A1G9I3H2"/>
<keyword evidence="5 7" id="KW-1133">Transmembrane helix</keyword>
<evidence type="ECO:0000256" key="1">
    <source>
        <dbReference type="ARBA" id="ARBA00004651"/>
    </source>
</evidence>
<dbReference type="InterPro" id="IPR011701">
    <property type="entry name" value="MFS"/>
</dbReference>
<dbReference type="RefSeq" id="WP_218126483.1">
    <property type="nucleotide sequence ID" value="NZ_FNGF01000004.1"/>
</dbReference>
<feature type="transmembrane region" description="Helical" evidence="7">
    <location>
        <begin position="157"/>
        <end position="179"/>
    </location>
</feature>
<dbReference type="PROSITE" id="PS50850">
    <property type="entry name" value="MFS"/>
    <property type="match status" value="1"/>
</dbReference>
<comment type="subcellular location">
    <subcellularLocation>
        <location evidence="1">Cell membrane</location>
        <topology evidence="1">Multi-pass membrane protein</topology>
    </subcellularLocation>
</comment>
<dbReference type="PANTHER" id="PTHR43045">
    <property type="entry name" value="SHIKIMATE TRANSPORTER"/>
    <property type="match status" value="1"/>
</dbReference>
<feature type="transmembrane region" description="Helical" evidence="7">
    <location>
        <begin position="277"/>
        <end position="296"/>
    </location>
</feature>
<dbReference type="Gene3D" id="1.20.1250.20">
    <property type="entry name" value="MFS general substrate transporter like domains"/>
    <property type="match status" value="1"/>
</dbReference>
<feature type="transmembrane region" description="Helical" evidence="7">
    <location>
        <begin position="333"/>
        <end position="351"/>
    </location>
</feature>
<evidence type="ECO:0000313" key="9">
    <source>
        <dbReference type="EMBL" id="SDL19373.1"/>
    </source>
</evidence>
<dbReference type="EMBL" id="FNGF01000004">
    <property type="protein sequence ID" value="SDL19373.1"/>
    <property type="molecule type" value="Genomic_DNA"/>
</dbReference>
<feature type="transmembrane region" description="Helical" evidence="7">
    <location>
        <begin position="308"/>
        <end position="327"/>
    </location>
</feature>
<dbReference type="InterPro" id="IPR020846">
    <property type="entry name" value="MFS_dom"/>
</dbReference>
<keyword evidence="3" id="KW-1003">Cell membrane</keyword>
<evidence type="ECO:0000313" key="10">
    <source>
        <dbReference type="Proteomes" id="UP000198662"/>
    </source>
</evidence>
<dbReference type="GO" id="GO:0005886">
    <property type="term" value="C:plasma membrane"/>
    <property type="evidence" value="ECO:0007669"/>
    <property type="project" value="UniProtKB-SubCell"/>
</dbReference>
<evidence type="ECO:0000256" key="3">
    <source>
        <dbReference type="ARBA" id="ARBA00022475"/>
    </source>
</evidence>
<evidence type="ECO:0000256" key="7">
    <source>
        <dbReference type="SAM" id="Phobius"/>
    </source>
</evidence>
<keyword evidence="4 7" id="KW-0812">Transmembrane</keyword>
<organism evidence="9 10">
    <name type="scientific">Glycomyces sambucus</name>
    <dbReference type="NCBI Taxonomy" id="380244"/>
    <lineage>
        <taxon>Bacteria</taxon>
        <taxon>Bacillati</taxon>
        <taxon>Actinomycetota</taxon>
        <taxon>Actinomycetes</taxon>
        <taxon>Glycomycetales</taxon>
        <taxon>Glycomycetaceae</taxon>
        <taxon>Glycomyces</taxon>
    </lineage>
</organism>
<feature type="transmembrane region" description="Helical" evidence="7">
    <location>
        <begin position="191"/>
        <end position="210"/>
    </location>
</feature>
<feature type="transmembrane region" description="Helical" evidence="7">
    <location>
        <begin position="401"/>
        <end position="419"/>
    </location>
</feature>
<reference evidence="10" key="1">
    <citation type="submission" date="2016-10" db="EMBL/GenBank/DDBJ databases">
        <authorList>
            <person name="Varghese N."/>
            <person name="Submissions S."/>
        </authorList>
    </citation>
    <scope>NUCLEOTIDE SEQUENCE [LARGE SCALE GENOMIC DNA]</scope>
    <source>
        <strain evidence="10">CGMCC 4.3147</strain>
    </source>
</reference>
<dbReference type="CDD" id="cd17369">
    <property type="entry name" value="MFS_ShiA_like"/>
    <property type="match status" value="1"/>
</dbReference>
<dbReference type="Proteomes" id="UP000198662">
    <property type="component" value="Unassembled WGS sequence"/>
</dbReference>
<dbReference type="STRING" id="380244.SAMN05216298_2991"/>
<feature type="transmembrane region" description="Helical" evidence="7">
    <location>
        <begin position="115"/>
        <end position="136"/>
    </location>
</feature>
<evidence type="ECO:0000256" key="6">
    <source>
        <dbReference type="ARBA" id="ARBA00023136"/>
    </source>
</evidence>
<feature type="transmembrane region" description="Helical" evidence="7">
    <location>
        <begin position="55"/>
        <end position="79"/>
    </location>
</feature>
<feature type="transmembrane region" description="Helical" evidence="7">
    <location>
        <begin position="91"/>
        <end position="109"/>
    </location>
</feature>